<feature type="region of interest" description="Disordered" evidence="1">
    <location>
        <begin position="16"/>
        <end position="42"/>
    </location>
</feature>
<evidence type="ECO:0000259" key="2">
    <source>
        <dbReference type="Pfam" id="PF16035"/>
    </source>
</evidence>
<keyword evidence="4" id="KW-1185">Reference proteome</keyword>
<sequence>MNVALKRQFLSRSSPTLAACRPSVSRRTQTSRPARHQSSWRLSPTNTCQSASIAALGIVVTIACATYAYQNSVGSSIRRSNGVYAEHHQGHHEVGDSVPNQGGKRLEPVTKREVPEFIKQHYADKPNASKNDEYCHEFYLIGLGVRTVTFLQIPVYIASFYTNMVAVTSLRSAHKAAKLKSLAAGPDAFLKNEGNIVRDILSIDGAEYCVRVEPVRNTNGAHLRNGFMKPLNVKYKDQQPSMTEAQAKEVRAALDNFNSEFPSGTVKAGQVFAFTRKVDGSLRMWFDGKELVTIPNRWLSDRSSSHITQPTSKMFTLKTFLLFAMLGLTMAQNECNMNVDASACLTDAGRETPTPTSYPTPTFLDTTEPPTTVTAFPTTSTGTTSETSMTTIPDPATLNNLVVLNRRQAGVIQAASATIRAQTSHSVQPSSQPSPIPASPTPGSSMAVSSARRINSPLIPSVILMAVILLTRLVQY</sequence>
<dbReference type="Gene3D" id="3.50.70.10">
    <property type="match status" value="1"/>
</dbReference>
<evidence type="ECO:0000313" key="4">
    <source>
        <dbReference type="Proteomes" id="UP000317494"/>
    </source>
</evidence>
<feature type="domain" description="Chalcone isomerase" evidence="2">
    <location>
        <begin position="137"/>
        <end position="290"/>
    </location>
</feature>
<dbReference type="GO" id="GO:0016872">
    <property type="term" value="F:intramolecular lyase activity"/>
    <property type="evidence" value="ECO:0007669"/>
    <property type="project" value="InterPro"/>
</dbReference>
<dbReference type="EMBL" id="QEAN01000149">
    <property type="protein sequence ID" value="TPX45642.1"/>
    <property type="molecule type" value="Genomic_DNA"/>
</dbReference>
<dbReference type="STRING" id="286115.A0A507D2E4"/>
<dbReference type="InterPro" id="IPR036298">
    <property type="entry name" value="Chalcone_isomerase_sf"/>
</dbReference>
<comment type="caution">
    <text evidence="3">The sequence shown here is derived from an EMBL/GenBank/DDBJ whole genome shotgun (WGS) entry which is preliminary data.</text>
</comment>
<proteinExistence type="predicted"/>
<protein>
    <recommendedName>
        <fullName evidence="2">Chalcone isomerase domain-containing protein</fullName>
    </recommendedName>
</protein>
<dbReference type="PANTHER" id="PTHR47284:SF3">
    <property type="entry name" value="FATTY-ACID-BINDING PROTEIN 2"/>
    <property type="match status" value="1"/>
</dbReference>
<feature type="region of interest" description="Disordered" evidence="1">
    <location>
        <begin position="422"/>
        <end position="448"/>
    </location>
</feature>
<reference evidence="3 4" key="1">
    <citation type="journal article" date="2019" name="Sci. Rep.">
        <title>Comparative genomics of chytrid fungi reveal insights into the obligate biotrophic and pathogenic lifestyle of Synchytrium endobioticum.</title>
        <authorList>
            <person name="van de Vossenberg B.T.L.H."/>
            <person name="Warris S."/>
            <person name="Nguyen H.D.T."/>
            <person name="van Gent-Pelzer M.P.E."/>
            <person name="Joly D.L."/>
            <person name="van de Geest H.C."/>
            <person name="Bonants P.J.M."/>
            <person name="Smith D.S."/>
            <person name="Levesque C.A."/>
            <person name="van der Lee T.A.J."/>
        </authorList>
    </citation>
    <scope>NUCLEOTIDE SEQUENCE [LARGE SCALE GENOMIC DNA]</scope>
    <source>
        <strain evidence="3 4">MB42</strain>
    </source>
</reference>
<evidence type="ECO:0000313" key="3">
    <source>
        <dbReference type="EMBL" id="TPX45642.1"/>
    </source>
</evidence>
<feature type="compositionally biased region" description="Polar residues" evidence="1">
    <location>
        <begin position="25"/>
        <end position="42"/>
    </location>
</feature>
<evidence type="ECO:0000256" key="1">
    <source>
        <dbReference type="SAM" id="MobiDB-lite"/>
    </source>
</evidence>
<gene>
    <name evidence="3" type="ORF">SeMB42_g03933</name>
</gene>
<dbReference type="Proteomes" id="UP000317494">
    <property type="component" value="Unassembled WGS sequence"/>
</dbReference>
<dbReference type="InterPro" id="IPR016088">
    <property type="entry name" value="Chalcone_isomerase_3-sand"/>
</dbReference>
<name>A0A507D2E4_9FUNG</name>
<organism evidence="3 4">
    <name type="scientific">Synchytrium endobioticum</name>
    <dbReference type="NCBI Taxonomy" id="286115"/>
    <lineage>
        <taxon>Eukaryota</taxon>
        <taxon>Fungi</taxon>
        <taxon>Fungi incertae sedis</taxon>
        <taxon>Chytridiomycota</taxon>
        <taxon>Chytridiomycota incertae sedis</taxon>
        <taxon>Chytridiomycetes</taxon>
        <taxon>Synchytriales</taxon>
        <taxon>Synchytriaceae</taxon>
        <taxon>Synchytrium</taxon>
    </lineage>
</organism>
<accession>A0A507D2E4</accession>
<dbReference type="InterPro" id="IPR016087">
    <property type="entry name" value="Chalcone_isomerase"/>
</dbReference>
<feature type="region of interest" description="Disordered" evidence="1">
    <location>
        <begin position="351"/>
        <end position="390"/>
    </location>
</feature>
<dbReference type="VEuPathDB" id="FungiDB:SeMB42_g03933"/>
<feature type="compositionally biased region" description="Low complexity" evidence="1">
    <location>
        <begin position="352"/>
        <end position="390"/>
    </location>
</feature>
<dbReference type="SUPFAM" id="SSF54626">
    <property type="entry name" value="Chalcone isomerase"/>
    <property type="match status" value="1"/>
</dbReference>
<dbReference type="AlphaFoldDB" id="A0A507D2E4"/>
<dbReference type="Pfam" id="PF16035">
    <property type="entry name" value="Chalcone_2"/>
    <property type="match status" value="1"/>
</dbReference>
<dbReference type="PANTHER" id="PTHR47284">
    <property type="entry name" value="FATTY-ACID-BINDING PROTEIN 2"/>
    <property type="match status" value="1"/>
</dbReference>